<evidence type="ECO:0000256" key="2">
    <source>
        <dbReference type="ARBA" id="ARBA00012247"/>
    </source>
</evidence>
<reference evidence="8 9" key="1">
    <citation type="journal article" date="2019" name="Front. Microbiol.">
        <title>Genomic Features for Desiccation Tolerance and Sugar Biosynthesis in the Extremophile Gloeocapsopsis sp. UTEX B3054.</title>
        <authorList>
            <person name="Urrejola C."/>
            <person name="Alcorta J."/>
            <person name="Salas L."/>
            <person name="Vasquez M."/>
            <person name="Polz M.F."/>
            <person name="Vicuna R."/>
            <person name="Diez B."/>
        </authorList>
    </citation>
    <scope>NUCLEOTIDE SEQUENCE [LARGE SCALE GENOMIC DNA]</scope>
    <source>
        <strain evidence="8 9">1H9</strain>
    </source>
</reference>
<comment type="catalytic activity">
    <reaction evidence="6">
        <text>a sn-glycero-3-phosphodiester + H2O = an alcohol + sn-glycerol 3-phosphate + H(+)</text>
        <dbReference type="Rhea" id="RHEA:12969"/>
        <dbReference type="ChEBI" id="CHEBI:15377"/>
        <dbReference type="ChEBI" id="CHEBI:15378"/>
        <dbReference type="ChEBI" id="CHEBI:30879"/>
        <dbReference type="ChEBI" id="CHEBI:57597"/>
        <dbReference type="ChEBI" id="CHEBI:83408"/>
        <dbReference type="EC" id="3.1.4.46"/>
    </reaction>
</comment>
<dbReference type="GO" id="GO:0042597">
    <property type="term" value="C:periplasmic space"/>
    <property type="evidence" value="ECO:0007669"/>
    <property type="project" value="TreeGrafter"/>
</dbReference>
<keyword evidence="4" id="KW-0319">Glycerol metabolism</keyword>
<evidence type="ECO:0000259" key="7">
    <source>
        <dbReference type="PROSITE" id="PS51704"/>
    </source>
</evidence>
<name>A0A6N8G2N7_9CHRO</name>
<evidence type="ECO:0000313" key="8">
    <source>
        <dbReference type="EMBL" id="MUL38436.1"/>
    </source>
</evidence>
<evidence type="ECO:0000256" key="3">
    <source>
        <dbReference type="ARBA" id="ARBA00022729"/>
    </source>
</evidence>
<dbReference type="AlphaFoldDB" id="A0A6N8G2N7"/>
<sequence length="372" mass="40602">MSLKDGTPLAILEGVDAGTISISDFVSTAPRPLIIGHRGASGLRPEHTLAAYELAIDQGADYIEPDIVATKDGVLVARHENEISGTTDVADRPEFANREATKIIDGVEVTGWFTEDFTLAELKTLRAKERLPELRSTEYDGLYEVPTLQEVIDLAQRKSAEVGRTIGIYPETKHPTYFDSIGLSLEEPLVEVLDANGYSDRNDPVFIQSFETANLQKLDELTNVPLIQLLGGSGQPYDFTVSGDPRTYLDLTTPDELTNIATYADGIGPSKRLIVPVDEEGRLQPPTSLIDDAHAAGFLVHAYTFRNEDFFLAPDYQGNPELEYEQFFSLGLDGLFTDFPGTGFEVANRLYPLTSADPLLGVGLLSTDASVA</sequence>
<protein>
    <recommendedName>
        <fullName evidence="2">glycerophosphodiester phosphodiesterase</fullName>
        <ecNumber evidence="2">3.1.4.46</ecNumber>
    </recommendedName>
</protein>
<gene>
    <name evidence="8" type="ORF">BWI75_19415</name>
</gene>
<dbReference type="PANTHER" id="PTHR43620">
    <property type="entry name" value="GLYCEROPHOSPHORYL DIESTER PHOSPHODIESTERASE"/>
    <property type="match status" value="1"/>
</dbReference>
<evidence type="ECO:0000256" key="4">
    <source>
        <dbReference type="ARBA" id="ARBA00022798"/>
    </source>
</evidence>
<accession>A0A6N8G2N7</accession>
<dbReference type="PANTHER" id="PTHR43620:SF7">
    <property type="entry name" value="GLYCEROPHOSPHODIESTER PHOSPHODIESTERASE GDPD5-RELATED"/>
    <property type="match status" value="1"/>
</dbReference>
<dbReference type="GO" id="GO:0006629">
    <property type="term" value="P:lipid metabolic process"/>
    <property type="evidence" value="ECO:0007669"/>
    <property type="project" value="InterPro"/>
</dbReference>
<dbReference type="InterPro" id="IPR030395">
    <property type="entry name" value="GP_PDE_dom"/>
</dbReference>
<dbReference type="InterPro" id="IPR017946">
    <property type="entry name" value="PLC-like_Pdiesterase_TIM-brl"/>
</dbReference>
<keyword evidence="9" id="KW-1185">Reference proteome</keyword>
<proteinExistence type="inferred from homology"/>
<evidence type="ECO:0000256" key="5">
    <source>
        <dbReference type="ARBA" id="ARBA00022801"/>
    </source>
</evidence>
<keyword evidence="3" id="KW-0732">Signal</keyword>
<organism evidence="8 9">
    <name type="scientific">Gloeocapsopsis dulcis AAB1 = 1H9</name>
    <dbReference type="NCBI Taxonomy" id="1433147"/>
    <lineage>
        <taxon>Bacteria</taxon>
        <taxon>Bacillati</taxon>
        <taxon>Cyanobacteriota</taxon>
        <taxon>Cyanophyceae</taxon>
        <taxon>Oscillatoriophycideae</taxon>
        <taxon>Chroococcales</taxon>
        <taxon>Chroococcaceae</taxon>
        <taxon>Gloeocapsopsis</taxon>
        <taxon>Gloeocapsopsis dulcis</taxon>
    </lineage>
</organism>
<evidence type="ECO:0000256" key="6">
    <source>
        <dbReference type="ARBA" id="ARBA00047512"/>
    </source>
</evidence>
<dbReference type="PROSITE" id="PS51704">
    <property type="entry name" value="GP_PDE"/>
    <property type="match status" value="1"/>
</dbReference>
<dbReference type="SUPFAM" id="SSF51695">
    <property type="entry name" value="PLC-like phosphodiesterases"/>
    <property type="match status" value="1"/>
</dbReference>
<keyword evidence="5" id="KW-0378">Hydrolase</keyword>
<evidence type="ECO:0000256" key="1">
    <source>
        <dbReference type="ARBA" id="ARBA00007277"/>
    </source>
</evidence>
<dbReference type="EMBL" id="NAPY01000039">
    <property type="protein sequence ID" value="MUL38436.1"/>
    <property type="molecule type" value="Genomic_DNA"/>
</dbReference>
<dbReference type="CDD" id="cd08602">
    <property type="entry name" value="GDPD_ScGlpQ1_like"/>
    <property type="match status" value="1"/>
</dbReference>
<dbReference type="GO" id="GO:0008889">
    <property type="term" value="F:glycerophosphodiester phosphodiesterase activity"/>
    <property type="evidence" value="ECO:0007669"/>
    <property type="project" value="UniProtKB-EC"/>
</dbReference>
<feature type="domain" description="GP-PDE" evidence="7">
    <location>
        <begin position="32"/>
        <end position="347"/>
    </location>
</feature>
<dbReference type="EC" id="3.1.4.46" evidence="2"/>
<dbReference type="GO" id="GO:0006071">
    <property type="term" value="P:glycerol metabolic process"/>
    <property type="evidence" value="ECO:0007669"/>
    <property type="project" value="UniProtKB-KW"/>
</dbReference>
<dbReference type="Gene3D" id="3.20.20.190">
    <property type="entry name" value="Phosphatidylinositol (PI) phosphodiesterase"/>
    <property type="match status" value="1"/>
</dbReference>
<comment type="caution">
    <text evidence="8">The sequence shown here is derived from an EMBL/GenBank/DDBJ whole genome shotgun (WGS) entry which is preliminary data.</text>
</comment>
<dbReference type="Pfam" id="PF03009">
    <property type="entry name" value="GDPD"/>
    <property type="match status" value="1"/>
</dbReference>
<evidence type="ECO:0000313" key="9">
    <source>
        <dbReference type="Proteomes" id="UP000441797"/>
    </source>
</evidence>
<comment type="similarity">
    <text evidence="1">Belongs to the glycerophosphoryl diester phosphodiesterase family.</text>
</comment>
<dbReference type="Proteomes" id="UP000441797">
    <property type="component" value="Unassembled WGS sequence"/>
</dbReference>